<sequence>MSWKKSILGDLCTIVKGKTGIQKAIPGEFPLVVTAEERKSHHEYQFDDEAVIIPLVSGTGHGHASIKRLHLQTGKFALGTILCAVIPKDKSVLNAEYLFHFLTLNKDKELVERMKGMANVTLPIKEIAKIEIPLPSLGDQIKFVEKYKLLEKENDKIDNNFTNQLDLIKQLRQAFLREAMQGKLVKSSNITETGQQLLEKIKAEKEKLVTEKKIKKEKELPKIKDDEIPFEIPEHWAWCRLGEISNIQRGSSPRPKGDSRFFAKDETEYNWITISDITTYTKENILSKTKEYLTEIGTKHSRFVDINEFIIAVSGSTTGKCCLTGIDGYIYDGLAVVKQINKSLPSQFLMNYMTYLYAHINNSKSGASFPNINTDFLNNLLYPLPPLHEQEQIVSKLKELMTFCDDLEKSIKVSQDYNIILLQQVLREALQPKENVKTISVGSKKIENPLKTILGGHIINLNNTTDFGRVKFQKLLFLTEYICKIDFDSNYVKKVAGPYDDSLIKNIEADFNRMRFFNVIQDKTDRKRVRYTALPAANELENLFLENFSDESVKINSTILKFRPLNWGECELIATLYAVWNNRIIKNEPITDELLYSDFMEWDQQKKKYHSVFHKWLFWMKEERIIPDGWGKYIEKPNSN</sequence>
<evidence type="ECO:0000256" key="3">
    <source>
        <dbReference type="ARBA" id="ARBA00023125"/>
    </source>
</evidence>
<dbReference type="Pfam" id="PF01420">
    <property type="entry name" value="Methylase_S"/>
    <property type="match status" value="2"/>
</dbReference>
<evidence type="ECO:0000313" key="6">
    <source>
        <dbReference type="Proteomes" id="UP000655016"/>
    </source>
</evidence>
<dbReference type="InterPro" id="IPR051212">
    <property type="entry name" value="Type-I_RE_S_subunit"/>
</dbReference>
<dbReference type="Gene3D" id="3.90.220.20">
    <property type="entry name" value="DNA methylase specificity domains"/>
    <property type="match status" value="2"/>
</dbReference>
<keyword evidence="2" id="KW-0680">Restriction system</keyword>
<proteinExistence type="inferred from homology"/>
<name>A0ABQ1UZA6_9FLAO</name>
<gene>
    <name evidence="5" type="ORF">GCM10011518_44100</name>
</gene>
<dbReference type="SUPFAM" id="SSF116734">
    <property type="entry name" value="DNA methylase specificity domain"/>
    <property type="match status" value="2"/>
</dbReference>
<dbReference type="RefSeq" id="WP_163396720.1">
    <property type="nucleotide sequence ID" value="NZ_BMKP01000016.1"/>
</dbReference>
<dbReference type="InterPro" id="IPR000055">
    <property type="entry name" value="Restrct_endonuc_typeI_TRD"/>
</dbReference>
<accession>A0ABQ1UZA6</accession>
<evidence type="ECO:0000313" key="5">
    <source>
        <dbReference type="EMBL" id="GGF30039.1"/>
    </source>
</evidence>
<evidence type="ECO:0000256" key="2">
    <source>
        <dbReference type="ARBA" id="ARBA00022747"/>
    </source>
</evidence>
<comment type="caution">
    <text evidence="5">The sequence shown here is derived from an EMBL/GenBank/DDBJ whole genome shotgun (WGS) entry which is preliminary data.</text>
</comment>
<protein>
    <recommendedName>
        <fullName evidence="4">Type I restriction modification DNA specificity domain-containing protein</fullName>
    </recommendedName>
</protein>
<dbReference type="EMBL" id="BMKP01000016">
    <property type="protein sequence ID" value="GGF30039.1"/>
    <property type="molecule type" value="Genomic_DNA"/>
</dbReference>
<comment type="similarity">
    <text evidence="1">Belongs to the type-I restriction system S methylase family.</text>
</comment>
<feature type="domain" description="Type I restriction modification DNA specificity" evidence="4">
    <location>
        <begin position="233"/>
        <end position="412"/>
    </location>
</feature>
<dbReference type="InterPro" id="IPR044946">
    <property type="entry name" value="Restrct_endonuc_typeI_TRD_sf"/>
</dbReference>
<dbReference type="PANTHER" id="PTHR43140">
    <property type="entry name" value="TYPE-1 RESTRICTION ENZYME ECOKI SPECIFICITY PROTEIN"/>
    <property type="match status" value="1"/>
</dbReference>
<evidence type="ECO:0000256" key="1">
    <source>
        <dbReference type="ARBA" id="ARBA00010923"/>
    </source>
</evidence>
<keyword evidence="6" id="KW-1185">Reference proteome</keyword>
<reference evidence="6" key="1">
    <citation type="journal article" date="2019" name="Int. J. Syst. Evol. Microbiol.">
        <title>The Global Catalogue of Microorganisms (GCM) 10K type strain sequencing project: providing services to taxonomists for standard genome sequencing and annotation.</title>
        <authorList>
            <consortium name="The Broad Institute Genomics Platform"/>
            <consortium name="The Broad Institute Genome Sequencing Center for Infectious Disease"/>
            <person name="Wu L."/>
            <person name="Ma J."/>
        </authorList>
    </citation>
    <scope>NUCLEOTIDE SEQUENCE [LARGE SCALE GENOMIC DNA]</scope>
    <source>
        <strain evidence="6">CGMCC 1.16060</strain>
    </source>
</reference>
<feature type="domain" description="Type I restriction modification DNA specificity" evidence="4">
    <location>
        <begin position="3"/>
        <end position="163"/>
    </location>
</feature>
<keyword evidence="3" id="KW-0238">DNA-binding</keyword>
<evidence type="ECO:0000259" key="4">
    <source>
        <dbReference type="Pfam" id="PF01420"/>
    </source>
</evidence>
<dbReference type="PANTHER" id="PTHR43140:SF1">
    <property type="entry name" value="TYPE I RESTRICTION ENZYME ECOKI SPECIFICITY SUBUNIT"/>
    <property type="match status" value="1"/>
</dbReference>
<dbReference type="Proteomes" id="UP000655016">
    <property type="component" value="Unassembled WGS sequence"/>
</dbReference>
<organism evidence="5 6">
    <name type="scientific">Flavobacterium limi</name>
    <dbReference type="NCBI Taxonomy" id="2045105"/>
    <lineage>
        <taxon>Bacteria</taxon>
        <taxon>Pseudomonadati</taxon>
        <taxon>Bacteroidota</taxon>
        <taxon>Flavobacteriia</taxon>
        <taxon>Flavobacteriales</taxon>
        <taxon>Flavobacteriaceae</taxon>
        <taxon>Flavobacterium</taxon>
    </lineage>
</organism>